<dbReference type="PANTHER" id="PTHR35601:SF1">
    <property type="entry name" value="TOXIN RELE"/>
    <property type="match status" value="1"/>
</dbReference>
<keyword evidence="2" id="KW-1277">Toxin-antitoxin system</keyword>
<dbReference type="EMBL" id="AP021889">
    <property type="protein sequence ID" value="BBP46301.1"/>
    <property type="molecule type" value="Genomic_DNA"/>
</dbReference>
<dbReference type="KEGG" id="tse:THMIRHAS_16740"/>
<evidence type="ECO:0000256" key="2">
    <source>
        <dbReference type="ARBA" id="ARBA00022649"/>
    </source>
</evidence>
<gene>
    <name evidence="3" type="ORF">THMIRHAS_16740</name>
</gene>
<dbReference type="PANTHER" id="PTHR35601">
    <property type="entry name" value="TOXIN RELE"/>
    <property type="match status" value="1"/>
</dbReference>
<protein>
    <submittedName>
        <fullName evidence="3">RelE toxin</fullName>
    </submittedName>
</protein>
<reference evidence="4" key="1">
    <citation type="submission" date="2019-11" db="EMBL/GenBank/DDBJ databases">
        <title>Isolation and characterization of two novel species in the genus Thiomicrorhabdus.</title>
        <authorList>
            <person name="Mochizuki J."/>
            <person name="Kojima H."/>
            <person name="Fukui M."/>
        </authorList>
    </citation>
    <scope>NUCLEOTIDE SEQUENCE [LARGE SCALE GENOMIC DNA]</scope>
    <source>
        <strain evidence="4">aks77</strain>
    </source>
</reference>
<sequence>MSYSLTFKDSALKEWGKLDATVKEAFRKKLKERLENPHVESAKLNGLNDCYKIKLRSVGYRLVYQVRDNELVVSVIAVGKRDRNQVYKAAINRI</sequence>
<proteinExistence type="inferred from homology"/>
<dbReference type="RefSeq" id="WP_173272787.1">
    <property type="nucleotide sequence ID" value="NZ_AP021889.1"/>
</dbReference>
<comment type="similarity">
    <text evidence="1">Belongs to the RelE toxin family.</text>
</comment>
<name>A0A6F8PVZ6_9GAMM</name>
<dbReference type="Gene3D" id="3.30.2310.20">
    <property type="entry name" value="RelE-like"/>
    <property type="match status" value="1"/>
</dbReference>
<dbReference type="NCBIfam" id="TIGR02385">
    <property type="entry name" value="RelE_StbE"/>
    <property type="match status" value="1"/>
</dbReference>
<evidence type="ECO:0000256" key="1">
    <source>
        <dbReference type="ARBA" id="ARBA00006226"/>
    </source>
</evidence>
<dbReference type="Pfam" id="PF05016">
    <property type="entry name" value="ParE_toxin"/>
    <property type="match status" value="1"/>
</dbReference>
<evidence type="ECO:0000313" key="4">
    <source>
        <dbReference type="Proteomes" id="UP000501726"/>
    </source>
</evidence>
<keyword evidence="4" id="KW-1185">Reference proteome</keyword>
<dbReference type="InterPro" id="IPR007712">
    <property type="entry name" value="RelE/ParE_toxin"/>
</dbReference>
<dbReference type="Proteomes" id="UP000501726">
    <property type="component" value="Chromosome"/>
</dbReference>
<evidence type="ECO:0000313" key="3">
    <source>
        <dbReference type="EMBL" id="BBP46301.1"/>
    </source>
</evidence>
<organism evidence="3 4">
    <name type="scientific">Thiosulfatimonas sediminis</name>
    <dbReference type="NCBI Taxonomy" id="2675054"/>
    <lineage>
        <taxon>Bacteria</taxon>
        <taxon>Pseudomonadati</taxon>
        <taxon>Pseudomonadota</taxon>
        <taxon>Gammaproteobacteria</taxon>
        <taxon>Thiotrichales</taxon>
        <taxon>Piscirickettsiaceae</taxon>
        <taxon>Thiosulfatimonas</taxon>
    </lineage>
</organism>
<dbReference type="AlphaFoldDB" id="A0A6F8PVZ6"/>
<dbReference type="SUPFAM" id="SSF143011">
    <property type="entry name" value="RelE-like"/>
    <property type="match status" value="1"/>
</dbReference>
<accession>A0A6F8PVZ6</accession>
<dbReference type="InterPro" id="IPR035093">
    <property type="entry name" value="RelE/ParE_toxin_dom_sf"/>
</dbReference>